<feature type="compositionally biased region" description="Polar residues" evidence="1">
    <location>
        <begin position="464"/>
        <end position="473"/>
    </location>
</feature>
<keyword evidence="2" id="KW-1133">Transmembrane helix</keyword>
<dbReference type="OrthoDB" id="6160429at2759"/>
<protein>
    <submittedName>
        <fullName evidence="5">Uncharacterized protein LOC111120816 isoform X4</fullName>
    </submittedName>
</protein>
<feature type="compositionally biased region" description="Basic and acidic residues" evidence="1">
    <location>
        <begin position="493"/>
        <end position="512"/>
    </location>
</feature>
<feature type="compositionally biased region" description="Polar residues" evidence="1">
    <location>
        <begin position="662"/>
        <end position="672"/>
    </location>
</feature>
<proteinExistence type="predicted"/>
<sequence length="672" mass="73231">MDRVALTVLNFYMNIQINGYYWSVEGQGLLISPQPLSWTEAQAFCRSNQSTLIPGTKAGFPYPHWTGLYHRLSDWIHVLGCYEGQDVLDLEVTSNLTLSRASVGLCQENCGLQNFALQNTTCLCLKHRPQGEGVSPSRCHRNCSADDDSHVNDCGGSDTYNVYGVTSSQSLPSEKTVNCMVLGCYEQWSQIHADNCTEDLGRICQSEATTNKTIAPDEDNFKSWSETYTECKHEGSYLFGNFSVDETSGSLCRRLFDIRSNTPETWLGVARQVFLTRVKGDVDIESVIDCSVCHGLDTGCAFVVDCNSNSMEATAVCGNADHLSFPEEVTTTASTGQTPAANSNTGDDSTVAIAVAVPVVILLVLCAVLGAIIVRKRRKKSQKSSQNYTNNTLIGSARKNGSTMATPGIDKSESLDISGKVGKHHYHNIEFQKETKPVFGASEKSVSVSGSARTAVETKKEDSTQLSGGQTDTTDTERHNEFPSTKSSGGKEVVSHEPSTDQERVEPLKTGEKPLTYTEQIEPLHTGDKISSGTEQIKPSNTGDKSSSNTEPVGQTDAEKPPLTDTKRIKPQDAEDKPSTKTENREDTPEKHESSMLNVVNPIDDTDQKSDLKAPNKHTERSEGTSVPSCAVVTKLQVPAIKTVSNPPPSRQTHEGKPVNRKNVSVIQVSRF</sequence>
<dbReference type="InterPro" id="IPR002889">
    <property type="entry name" value="WSC_carb-bd"/>
</dbReference>
<accession>A0A8B8CNT3</accession>
<feature type="compositionally biased region" description="Polar residues" evidence="1">
    <location>
        <begin position="529"/>
        <end position="553"/>
    </location>
</feature>
<feature type="transmembrane region" description="Helical" evidence="2">
    <location>
        <begin position="351"/>
        <end position="374"/>
    </location>
</feature>
<feature type="region of interest" description="Disordered" evidence="1">
    <location>
        <begin position="441"/>
        <end position="672"/>
    </location>
</feature>
<evidence type="ECO:0000313" key="5">
    <source>
        <dbReference type="RefSeq" id="XP_022317508.1"/>
    </source>
</evidence>
<feature type="domain" description="WSC" evidence="3">
    <location>
        <begin position="75"/>
        <end position="166"/>
    </location>
</feature>
<keyword evidence="2" id="KW-0812">Transmembrane</keyword>
<dbReference type="GeneID" id="111120816"/>
<evidence type="ECO:0000256" key="2">
    <source>
        <dbReference type="SAM" id="Phobius"/>
    </source>
</evidence>
<gene>
    <name evidence="5" type="primary">LOC111120816</name>
</gene>
<evidence type="ECO:0000256" key="1">
    <source>
        <dbReference type="SAM" id="MobiDB-lite"/>
    </source>
</evidence>
<dbReference type="PROSITE" id="PS51212">
    <property type="entry name" value="WSC"/>
    <property type="match status" value="1"/>
</dbReference>
<organism evidence="4 5">
    <name type="scientific">Crassostrea virginica</name>
    <name type="common">Eastern oyster</name>
    <dbReference type="NCBI Taxonomy" id="6565"/>
    <lineage>
        <taxon>Eukaryota</taxon>
        <taxon>Metazoa</taxon>
        <taxon>Spiralia</taxon>
        <taxon>Lophotrochozoa</taxon>
        <taxon>Mollusca</taxon>
        <taxon>Bivalvia</taxon>
        <taxon>Autobranchia</taxon>
        <taxon>Pteriomorphia</taxon>
        <taxon>Ostreida</taxon>
        <taxon>Ostreoidea</taxon>
        <taxon>Ostreidae</taxon>
        <taxon>Crassostrea</taxon>
    </lineage>
</organism>
<feature type="compositionally biased region" description="Basic and acidic residues" evidence="1">
    <location>
        <begin position="606"/>
        <end position="623"/>
    </location>
</feature>
<dbReference type="RefSeq" id="XP_022317508.1">
    <property type="nucleotide sequence ID" value="XM_022461800.1"/>
</dbReference>
<feature type="compositionally biased region" description="Basic and acidic residues" evidence="1">
    <location>
        <begin position="557"/>
        <end position="594"/>
    </location>
</feature>
<dbReference type="Proteomes" id="UP000694844">
    <property type="component" value="Chromosome 2"/>
</dbReference>
<evidence type="ECO:0000259" key="3">
    <source>
        <dbReference type="PROSITE" id="PS51212"/>
    </source>
</evidence>
<feature type="region of interest" description="Disordered" evidence="1">
    <location>
        <begin position="380"/>
        <end position="411"/>
    </location>
</feature>
<evidence type="ECO:0000313" key="4">
    <source>
        <dbReference type="Proteomes" id="UP000694844"/>
    </source>
</evidence>
<keyword evidence="2" id="KW-0472">Membrane</keyword>
<name>A0A8B8CNT3_CRAVI</name>
<feature type="compositionally biased region" description="Polar residues" evidence="1">
    <location>
        <begin position="387"/>
        <end position="405"/>
    </location>
</feature>
<reference evidence="5" key="1">
    <citation type="submission" date="2025-08" db="UniProtKB">
        <authorList>
            <consortium name="RefSeq"/>
        </authorList>
    </citation>
    <scope>IDENTIFICATION</scope>
    <source>
        <tissue evidence="5">Whole sample</tissue>
    </source>
</reference>
<dbReference type="AlphaFoldDB" id="A0A8B8CNT3"/>
<keyword evidence="4" id="KW-1185">Reference proteome</keyword>